<dbReference type="EC" id="2.7.13.3" evidence="2"/>
<dbReference type="Pfam" id="PF02518">
    <property type="entry name" value="HATPase_c"/>
    <property type="match status" value="1"/>
</dbReference>
<evidence type="ECO:0000256" key="2">
    <source>
        <dbReference type="ARBA" id="ARBA00012438"/>
    </source>
</evidence>
<comment type="catalytic activity">
    <reaction evidence="1">
        <text>ATP + protein L-histidine = ADP + protein N-phospho-L-histidine.</text>
        <dbReference type="EC" id="2.7.13.3"/>
    </reaction>
</comment>
<dbReference type="Gene3D" id="3.30.565.10">
    <property type="entry name" value="Histidine kinase-like ATPase, C-terminal domain"/>
    <property type="match status" value="1"/>
</dbReference>
<reference evidence="4 5" key="1">
    <citation type="submission" date="2023-03" db="EMBL/GenBank/DDBJ databases">
        <title>Draft genome sequence of Thalassotalea eurytherma JCM 18482T.</title>
        <authorList>
            <person name="Sawabe T."/>
        </authorList>
    </citation>
    <scope>NUCLEOTIDE SEQUENCE [LARGE SCALE GENOMIC DNA]</scope>
    <source>
        <strain evidence="4 5">JCM 18482</strain>
    </source>
</reference>
<proteinExistence type="predicted"/>
<name>A0ABQ6GYQ5_9GAMM</name>
<dbReference type="EMBL" id="BSSU01000003">
    <property type="protein sequence ID" value="GLX81083.1"/>
    <property type="molecule type" value="Genomic_DNA"/>
</dbReference>
<dbReference type="InterPro" id="IPR005467">
    <property type="entry name" value="His_kinase_dom"/>
</dbReference>
<dbReference type="PRINTS" id="PR00344">
    <property type="entry name" value="BCTRLSENSOR"/>
</dbReference>
<comment type="caution">
    <text evidence="4">The sequence shown here is derived from an EMBL/GenBank/DDBJ whole genome shotgun (WGS) entry which is preliminary data.</text>
</comment>
<sequence>MLGNSTVISNIERLEQRVNEGNLSKAALEHYMADTKEASQGVEFNLARAAELVGNFKQMATEFHNDEKYEIELVEWLVTLSSSLKPMLKKPGISLELDLPQQPVKLKTYPSRLAQVITNVIANAKSHAFTEQNKAQDKVVTLALARVDNSIEIIITDNGIGMDEATQQKILEPFFTTNRNQGGMGLGMSIVHNLVTNSLAGTLSIYSKVNQGTEVKVCIDKA</sequence>
<dbReference type="Proteomes" id="UP001157133">
    <property type="component" value="Unassembled WGS sequence"/>
</dbReference>
<evidence type="ECO:0000256" key="1">
    <source>
        <dbReference type="ARBA" id="ARBA00000085"/>
    </source>
</evidence>
<dbReference type="InterPro" id="IPR036890">
    <property type="entry name" value="HATPase_C_sf"/>
</dbReference>
<dbReference type="SUPFAM" id="SSF55874">
    <property type="entry name" value="ATPase domain of HSP90 chaperone/DNA topoisomerase II/histidine kinase"/>
    <property type="match status" value="1"/>
</dbReference>
<organism evidence="4 5">
    <name type="scientific">Thalassotalea eurytherma</name>
    <dbReference type="NCBI Taxonomy" id="1144278"/>
    <lineage>
        <taxon>Bacteria</taxon>
        <taxon>Pseudomonadati</taxon>
        <taxon>Pseudomonadota</taxon>
        <taxon>Gammaproteobacteria</taxon>
        <taxon>Alteromonadales</taxon>
        <taxon>Colwelliaceae</taxon>
        <taxon>Thalassotalea</taxon>
    </lineage>
</organism>
<accession>A0ABQ6GYQ5</accession>
<dbReference type="PANTHER" id="PTHR43065">
    <property type="entry name" value="SENSOR HISTIDINE KINASE"/>
    <property type="match status" value="1"/>
</dbReference>
<dbReference type="PROSITE" id="PS50109">
    <property type="entry name" value="HIS_KIN"/>
    <property type="match status" value="1"/>
</dbReference>
<gene>
    <name evidence="4" type="ORF">theurythT_05350</name>
</gene>
<keyword evidence="5" id="KW-1185">Reference proteome</keyword>
<evidence type="ECO:0000259" key="3">
    <source>
        <dbReference type="PROSITE" id="PS50109"/>
    </source>
</evidence>
<protein>
    <recommendedName>
        <fullName evidence="2">histidine kinase</fullName>
        <ecNumber evidence="2">2.7.13.3</ecNumber>
    </recommendedName>
</protein>
<evidence type="ECO:0000313" key="4">
    <source>
        <dbReference type="EMBL" id="GLX81083.1"/>
    </source>
</evidence>
<feature type="domain" description="Histidine kinase" evidence="3">
    <location>
        <begin position="48"/>
        <end position="222"/>
    </location>
</feature>
<dbReference type="InterPro" id="IPR004358">
    <property type="entry name" value="Sig_transdc_His_kin-like_C"/>
</dbReference>
<dbReference type="InterPro" id="IPR003594">
    <property type="entry name" value="HATPase_dom"/>
</dbReference>
<evidence type="ECO:0000313" key="5">
    <source>
        <dbReference type="Proteomes" id="UP001157133"/>
    </source>
</evidence>
<dbReference type="RefSeq" id="WP_407705001.1">
    <property type="nucleotide sequence ID" value="NZ_BSSU01000003.1"/>
</dbReference>
<dbReference type="SMART" id="SM00387">
    <property type="entry name" value="HATPase_c"/>
    <property type="match status" value="1"/>
</dbReference>